<proteinExistence type="predicted"/>
<dbReference type="GO" id="GO:0003755">
    <property type="term" value="F:peptidyl-prolyl cis-trans isomerase activity"/>
    <property type="evidence" value="ECO:0007669"/>
    <property type="project" value="UniProtKB-UniRule"/>
</dbReference>
<dbReference type="EC" id="5.2.1.8" evidence="5"/>
<dbReference type="Gene3D" id="2.20.70.10">
    <property type="match status" value="1"/>
</dbReference>
<dbReference type="SUPFAM" id="SSF51045">
    <property type="entry name" value="WW domain"/>
    <property type="match status" value="1"/>
</dbReference>
<feature type="compositionally biased region" description="Polar residues" evidence="6">
    <location>
        <begin position="112"/>
        <end position="124"/>
    </location>
</feature>
<feature type="region of interest" description="Disordered" evidence="6">
    <location>
        <begin position="1"/>
        <end position="80"/>
    </location>
</feature>
<evidence type="ECO:0000256" key="1">
    <source>
        <dbReference type="ARBA" id="ARBA00000971"/>
    </source>
</evidence>
<evidence type="ECO:0000256" key="2">
    <source>
        <dbReference type="ARBA" id="ARBA00023110"/>
    </source>
</evidence>
<feature type="region of interest" description="Disordered" evidence="6">
    <location>
        <begin position="98"/>
        <end position="124"/>
    </location>
</feature>
<gene>
    <name evidence="9" type="ORF">HJC23_005429</name>
</gene>
<dbReference type="Pfam" id="PF00639">
    <property type="entry name" value="Rotamase"/>
    <property type="match status" value="1"/>
</dbReference>
<comment type="caution">
    <text evidence="9">The sequence shown here is derived from an EMBL/GenBank/DDBJ whole genome shotgun (WGS) entry which is preliminary data.</text>
</comment>
<feature type="domain" description="WW" evidence="7">
    <location>
        <begin position="61"/>
        <end position="96"/>
    </location>
</feature>
<dbReference type="EMBL" id="JABMIG020000369">
    <property type="protein sequence ID" value="KAL3779932.1"/>
    <property type="molecule type" value="Genomic_DNA"/>
</dbReference>
<feature type="compositionally biased region" description="Basic residues" evidence="6">
    <location>
        <begin position="178"/>
        <end position="194"/>
    </location>
</feature>
<feature type="compositionally biased region" description="Low complexity" evidence="6">
    <location>
        <begin position="43"/>
        <end position="56"/>
    </location>
</feature>
<evidence type="ECO:0000259" key="8">
    <source>
        <dbReference type="PROSITE" id="PS50198"/>
    </source>
</evidence>
<dbReference type="PROSITE" id="PS01096">
    <property type="entry name" value="PPIC_PPIASE_1"/>
    <property type="match status" value="1"/>
</dbReference>
<protein>
    <recommendedName>
        <fullName evidence="5">Peptidyl-prolyl cis-trans isomerase</fullName>
        <ecNumber evidence="5">5.2.1.8</ecNumber>
    </recommendedName>
</protein>
<evidence type="ECO:0000256" key="6">
    <source>
        <dbReference type="SAM" id="MobiDB-lite"/>
    </source>
</evidence>
<dbReference type="PROSITE" id="PS50198">
    <property type="entry name" value="PPIC_PPIASE_2"/>
    <property type="match status" value="1"/>
</dbReference>
<dbReference type="InterPro" id="IPR001202">
    <property type="entry name" value="WW_dom"/>
</dbReference>
<evidence type="ECO:0000313" key="10">
    <source>
        <dbReference type="Proteomes" id="UP001516023"/>
    </source>
</evidence>
<dbReference type="SUPFAM" id="SSF54534">
    <property type="entry name" value="FKBP-like"/>
    <property type="match status" value="1"/>
</dbReference>
<dbReference type="InterPro" id="IPR023058">
    <property type="entry name" value="PPIase_PpiC_CS"/>
</dbReference>
<dbReference type="GO" id="GO:0080090">
    <property type="term" value="P:regulation of primary metabolic process"/>
    <property type="evidence" value="ECO:0007669"/>
    <property type="project" value="UniProtKB-ARBA"/>
</dbReference>
<dbReference type="PROSITE" id="PS50020">
    <property type="entry name" value="WW_DOMAIN_2"/>
    <property type="match status" value="1"/>
</dbReference>
<dbReference type="PANTHER" id="PTHR10657">
    <property type="entry name" value="PEPTIDYL-PROLYL CIS-TRANS ISOMERASE"/>
    <property type="match status" value="1"/>
</dbReference>
<name>A0ABD3NX17_9STRA</name>
<accession>A0ABD3NX17</accession>
<dbReference type="GO" id="GO:0060255">
    <property type="term" value="P:regulation of macromolecule metabolic process"/>
    <property type="evidence" value="ECO:0007669"/>
    <property type="project" value="UniProtKB-ARBA"/>
</dbReference>
<organism evidence="9 10">
    <name type="scientific">Cyclotella cryptica</name>
    <dbReference type="NCBI Taxonomy" id="29204"/>
    <lineage>
        <taxon>Eukaryota</taxon>
        <taxon>Sar</taxon>
        <taxon>Stramenopiles</taxon>
        <taxon>Ochrophyta</taxon>
        <taxon>Bacillariophyta</taxon>
        <taxon>Coscinodiscophyceae</taxon>
        <taxon>Thalassiosirophycidae</taxon>
        <taxon>Stephanodiscales</taxon>
        <taxon>Stephanodiscaceae</taxon>
        <taxon>Cyclotella</taxon>
    </lineage>
</organism>
<feature type="compositionally biased region" description="Acidic residues" evidence="6">
    <location>
        <begin position="160"/>
        <end position="173"/>
    </location>
</feature>
<dbReference type="InterPro" id="IPR000297">
    <property type="entry name" value="PPIase_PpiC"/>
</dbReference>
<evidence type="ECO:0000256" key="4">
    <source>
        <dbReference type="PROSITE-ProRule" id="PRU00278"/>
    </source>
</evidence>
<dbReference type="Gene3D" id="3.10.50.40">
    <property type="match status" value="1"/>
</dbReference>
<sequence>MAAEVINIPAQSSVNHNDDVDESMFGNDEDDPHQRTAHRHHPPSSSSSIQPLLSPNNAPPPPLPPNWFLKESQSHPGHHYYFNQDSGECVWELPLENADGGEYDASTEAVRQHQQGEQQGAVTQESLNATAAAAAAAVKSILKRSSIPPVIDSSAAVNNDNEDDDDNDKEDGDGSSPPRKKNKSDKKHHHHHRKPSDEPKEVRVLHILKKHAASRRPSSWRVKQITISKAKAMEELRELLAILKEVQESSANELRATFEELARTESDCSSAKRGGDLGFFGKS</sequence>
<dbReference type="Proteomes" id="UP001516023">
    <property type="component" value="Unassembled WGS sequence"/>
</dbReference>
<dbReference type="InterPro" id="IPR051370">
    <property type="entry name" value="PPIase_Pin1"/>
</dbReference>
<keyword evidence="10" id="KW-1185">Reference proteome</keyword>
<dbReference type="InterPro" id="IPR036020">
    <property type="entry name" value="WW_dom_sf"/>
</dbReference>
<keyword evidence="2 4" id="KW-0697">Rotamase</keyword>
<reference evidence="9 10" key="1">
    <citation type="journal article" date="2020" name="G3 (Bethesda)">
        <title>Improved Reference Genome for Cyclotella cryptica CCMP332, a Model for Cell Wall Morphogenesis, Salinity Adaptation, and Lipid Production in Diatoms (Bacillariophyta).</title>
        <authorList>
            <person name="Roberts W.R."/>
            <person name="Downey K.M."/>
            <person name="Ruck E.C."/>
            <person name="Traller J.C."/>
            <person name="Alverson A.J."/>
        </authorList>
    </citation>
    <scope>NUCLEOTIDE SEQUENCE [LARGE SCALE GENOMIC DNA]</scope>
    <source>
        <strain evidence="9 10">CCMP332</strain>
    </source>
</reference>
<feature type="region of interest" description="Disordered" evidence="6">
    <location>
        <begin position="142"/>
        <end position="203"/>
    </location>
</feature>
<feature type="compositionally biased region" description="Acidic residues" evidence="6">
    <location>
        <begin position="19"/>
        <end position="31"/>
    </location>
</feature>
<evidence type="ECO:0000259" key="7">
    <source>
        <dbReference type="PROSITE" id="PS50020"/>
    </source>
</evidence>
<evidence type="ECO:0000313" key="9">
    <source>
        <dbReference type="EMBL" id="KAL3779932.1"/>
    </source>
</evidence>
<comment type="catalytic activity">
    <reaction evidence="1 5">
        <text>[protein]-peptidylproline (omega=180) = [protein]-peptidylproline (omega=0)</text>
        <dbReference type="Rhea" id="RHEA:16237"/>
        <dbReference type="Rhea" id="RHEA-COMP:10747"/>
        <dbReference type="Rhea" id="RHEA-COMP:10748"/>
        <dbReference type="ChEBI" id="CHEBI:83833"/>
        <dbReference type="ChEBI" id="CHEBI:83834"/>
        <dbReference type="EC" id="5.2.1.8"/>
    </reaction>
</comment>
<dbReference type="AlphaFoldDB" id="A0ABD3NX17"/>
<dbReference type="PANTHER" id="PTHR10657:SF4">
    <property type="entry name" value="PEPTIDYL-PROLYL CIS-TRANS ISOMERASE-RELATED"/>
    <property type="match status" value="1"/>
</dbReference>
<dbReference type="InterPro" id="IPR046357">
    <property type="entry name" value="PPIase_dom_sf"/>
</dbReference>
<evidence type="ECO:0000256" key="5">
    <source>
        <dbReference type="RuleBase" id="RU363014"/>
    </source>
</evidence>
<feature type="domain" description="PpiC" evidence="8">
    <location>
        <begin position="199"/>
        <end position="283"/>
    </location>
</feature>
<keyword evidence="3 4" id="KW-0413">Isomerase</keyword>
<evidence type="ECO:0000256" key="3">
    <source>
        <dbReference type="ARBA" id="ARBA00023235"/>
    </source>
</evidence>